<sequence>MVDTFQQTARSTPRRKPDRASYDVELAHSVLDEAYVCHFSFVVDGEPRVLPTLHARVGDTLYLHGSTGSRPLLAAREEGLPVCVAVTLIDGLVLARSQFNHSANYRSVIVHGVARLVEDEEERSRAFAALVDKVAPGRAADSRPPDRRESAQTAMLALPLDEVSTKVRAAGAVDDAEDVSLPHWAGVVPLTLTRGLAVPAEAVDVPLPDYLRPRLDPWHSPTTLRGRLVTLEPLEHCHAAGLFEAVDDAEVWTHLTSPRPASVADMAAIVATALADTDRVPFLQRETATGRIIGTTSYYSPNAVHRSVAIGHTMVGRPWWRTGVNTESKLLLLRHAFDTLGAVRVEWHTDIRNERSQKAIARLGAQREGVIRAHRRRPDGSQRDTVLYSMIAEDWPAAHDRLAAALEAGGISCSVSPTP</sequence>
<dbReference type="InterPro" id="IPR000182">
    <property type="entry name" value="GNAT_dom"/>
</dbReference>
<dbReference type="Gene3D" id="2.30.110.10">
    <property type="entry name" value="Electron Transport, Fmn-binding Protein, Chain A"/>
    <property type="match status" value="1"/>
</dbReference>
<keyword evidence="3" id="KW-1185">Reference proteome</keyword>
<dbReference type="RefSeq" id="WP_425553912.1">
    <property type="nucleotide sequence ID" value="NZ_BAAARV010000088.1"/>
</dbReference>
<dbReference type="PANTHER" id="PTHR43610">
    <property type="entry name" value="BLL6696 PROTEIN"/>
    <property type="match status" value="1"/>
</dbReference>
<name>A0ABP5UKE4_9ACTN</name>
<protein>
    <recommendedName>
        <fullName evidence="1">N-acetyltransferase domain-containing protein</fullName>
    </recommendedName>
</protein>
<dbReference type="PANTHER" id="PTHR43610:SF1">
    <property type="entry name" value="N-ACETYLTRANSFERASE DOMAIN-CONTAINING PROTEIN"/>
    <property type="match status" value="1"/>
</dbReference>
<proteinExistence type="predicted"/>
<dbReference type="SUPFAM" id="SSF55729">
    <property type="entry name" value="Acyl-CoA N-acyltransferases (Nat)"/>
    <property type="match status" value="1"/>
</dbReference>
<dbReference type="Pfam" id="PF13302">
    <property type="entry name" value="Acetyltransf_3"/>
    <property type="match status" value="1"/>
</dbReference>
<dbReference type="PROSITE" id="PS51186">
    <property type="entry name" value="GNAT"/>
    <property type="match status" value="1"/>
</dbReference>
<dbReference type="Gene3D" id="3.40.630.30">
    <property type="match status" value="1"/>
</dbReference>
<dbReference type="InterPro" id="IPR016181">
    <property type="entry name" value="Acyl_CoA_acyltransferase"/>
</dbReference>
<dbReference type="Pfam" id="PF12900">
    <property type="entry name" value="Pyridox_ox_2"/>
    <property type="match status" value="1"/>
</dbReference>
<dbReference type="InterPro" id="IPR024747">
    <property type="entry name" value="Pyridox_Oxase-rel"/>
</dbReference>
<evidence type="ECO:0000313" key="3">
    <source>
        <dbReference type="Proteomes" id="UP001501444"/>
    </source>
</evidence>
<evidence type="ECO:0000259" key="1">
    <source>
        <dbReference type="PROSITE" id="PS51186"/>
    </source>
</evidence>
<comment type="caution">
    <text evidence="2">The sequence shown here is derived from an EMBL/GenBank/DDBJ whole genome shotgun (WGS) entry which is preliminary data.</text>
</comment>
<dbReference type="SUPFAM" id="SSF50475">
    <property type="entry name" value="FMN-binding split barrel"/>
    <property type="match status" value="1"/>
</dbReference>
<feature type="domain" description="N-acetyltransferase" evidence="1">
    <location>
        <begin position="229"/>
        <end position="393"/>
    </location>
</feature>
<evidence type="ECO:0000313" key="2">
    <source>
        <dbReference type="EMBL" id="GAA2381107.1"/>
    </source>
</evidence>
<dbReference type="EMBL" id="BAAARV010000088">
    <property type="protein sequence ID" value="GAA2381107.1"/>
    <property type="molecule type" value="Genomic_DNA"/>
</dbReference>
<dbReference type="Proteomes" id="UP001501444">
    <property type="component" value="Unassembled WGS sequence"/>
</dbReference>
<reference evidence="3" key="1">
    <citation type="journal article" date="2019" name="Int. J. Syst. Evol. Microbiol.">
        <title>The Global Catalogue of Microorganisms (GCM) 10K type strain sequencing project: providing services to taxonomists for standard genome sequencing and annotation.</title>
        <authorList>
            <consortium name="The Broad Institute Genomics Platform"/>
            <consortium name="The Broad Institute Genome Sequencing Center for Infectious Disease"/>
            <person name="Wu L."/>
            <person name="Ma J."/>
        </authorList>
    </citation>
    <scope>NUCLEOTIDE SEQUENCE [LARGE SCALE GENOMIC DNA]</scope>
    <source>
        <strain evidence="3">JCM 3272</strain>
    </source>
</reference>
<dbReference type="InterPro" id="IPR012349">
    <property type="entry name" value="Split_barrel_FMN-bd"/>
</dbReference>
<accession>A0ABP5UKE4</accession>
<organism evidence="2 3">
    <name type="scientific">Dactylosporangium salmoneum</name>
    <dbReference type="NCBI Taxonomy" id="53361"/>
    <lineage>
        <taxon>Bacteria</taxon>
        <taxon>Bacillati</taxon>
        <taxon>Actinomycetota</taxon>
        <taxon>Actinomycetes</taxon>
        <taxon>Micromonosporales</taxon>
        <taxon>Micromonosporaceae</taxon>
        <taxon>Dactylosporangium</taxon>
    </lineage>
</organism>
<gene>
    <name evidence="2" type="ORF">GCM10010170_088710</name>
</gene>